<evidence type="ECO:0000259" key="2">
    <source>
        <dbReference type="Pfam" id="PF14111"/>
    </source>
</evidence>
<gene>
    <name evidence="3" type="ORF">IFM89_006650</name>
</gene>
<feature type="region of interest" description="Disordered" evidence="1">
    <location>
        <begin position="105"/>
        <end position="130"/>
    </location>
</feature>
<dbReference type="OrthoDB" id="1924068at2759"/>
<feature type="compositionally biased region" description="Basic and acidic residues" evidence="1">
    <location>
        <begin position="214"/>
        <end position="227"/>
    </location>
</feature>
<dbReference type="InterPro" id="IPR025558">
    <property type="entry name" value="DUF4283"/>
</dbReference>
<feature type="region of interest" description="Disordered" evidence="1">
    <location>
        <begin position="210"/>
        <end position="243"/>
    </location>
</feature>
<feature type="domain" description="DUF4283" evidence="2">
    <location>
        <begin position="4"/>
        <end position="61"/>
    </location>
</feature>
<dbReference type="EMBL" id="JADFTS010000001">
    <property type="protein sequence ID" value="KAF9623923.1"/>
    <property type="molecule type" value="Genomic_DNA"/>
</dbReference>
<proteinExistence type="predicted"/>
<evidence type="ECO:0000313" key="3">
    <source>
        <dbReference type="EMBL" id="KAF9623923.1"/>
    </source>
</evidence>
<accession>A0A835IYK2</accession>
<dbReference type="Pfam" id="PF14111">
    <property type="entry name" value="DUF4283"/>
    <property type="match status" value="1"/>
</dbReference>
<protein>
    <recommendedName>
        <fullName evidence="2">DUF4283 domain-containing protein</fullName>
    </recommendedName>
</protein>
<reference evidence="3 4" key="1">
    <citation type="submission" date="2020-10" db="EMBL/GenBank/DDBJ databases">
        <title>The Coptis chinensis genome and diversification of protoberbering-type alkaloids.</title>
        <authorList>
            <person name="Wang B."/>
            <person name="Shu S."/>
            <person name="Song C."/>
            <person name="Liu Y."/>
        </authorList>
    </citation>
    <scope>NUCLEOTIDE SEQUENCE [LARGE SCALE GENOMIC DNA]</scope>
    <source>
        <strain evidence="3">HL-2020</strain>
        <tissue evidence="3">Leaf</tissue>
    </source>
</reference>
<dbReference type="Proteomes" id="UP000631114">
    <property type="component" value="Unassembled WGS sequence"/>
</dbReference>
<feature type="compositionally biased region" description="Basic residues" evidence="1">
    <location>
        <begin position="111"/>
        <end position="121"/>
    </location>
</feature>
<keyword evidence="4" id="KW-1185">Reference proteome</keyword>
<sequence>MWKKLSRIALETWKPKGDWKIISLGKGFFMIQLTYEDDWRKRWCGGPWKFKDQTLRLTKWAFDLISRREDLAIPLVLTNIPQRDYGFLLQRLVEAKNKRVIEKQAEDVQKQKKKKRNRNKNKNVPIEPTNNVSVETMGTVPVEVPTTTPTEVVPIDVGTVDIVVEQDAQTQDGTDHIDAIPQVGVAEHIVTDVVSLLPLAVEMQSMHPLNAPQAEEKGSKTKGKDMDLTPLPPGARKIPTKKI</sequence>
<organism evidence="3 4">
    <name type="scientific">Coptis chinensis</name>
    <dbReference type="NCBI Taxonomy" id="261450"/>
    <lineage>
        <taxon>Eukaryota</taxon>
        <taxon>Viridiplantae</taxon>
        <taxon>Streptophyta</taxon>
        <taxon>Embryophyta</taxon>
        <taxon>Tracheophyta</taxon>
        <taxon>Spermatophyta</taxon>
        <taxon>Magnoliopsida</taxon>
        <taxon>Ranunculales</taxon>
        <taxon>Ranunculaceae</taxon>
        <taxon>Coptidoideae</taxon>
        <taxon>Coptis</taxon>
    </lineage>
</organism>
<evidence type="ECO:0000313" key="4">
    <source>
        <dbReference type="Proteomes" id="UP000631114"/>
    </source>
</evidence>
<name>A0A835IYK2_9MAGN</name>
<dbReference type="AlphaFoldDB" id="A0A835IYK2"/>
<evidence type="ECO:0000256" key="1">
    <source>
        <dbReference type="SAM" id="MobiDB-lite"/>
    </source>
</evidence>
<comment type="caution">
    <text evidence="3">The sequence shown here is derived from an EMBL/GenBank/DDBJ whole genome shotgun (WGS) entry which is preliminary data.</text>
</comment>